<proteinExistence type="predicted"/>
<evidence type="ECO:0000313" key="2">
    <source>
        <dbReference type="Proteomes" id="UP000028933"/>
    </source>
</evidence>
<dbReference type="KEGG" id="eao:BD94_0534"/>
<dbReference type="EMBL" id="CP007547">
    <property type="protein sequence ID" value="AIL44309.1"/>
    <property type="molecule type" value="Genomic_DNA"/>
</dbReference>
<name>A0A077EDM2_9FLAO</name>
<dbReference type="PANTHER" id="PTHR37950">
    <property type="entry name" value="4-HYDROXYPHENYLACETATE CATABOLISM PROTEIN"/>
    <property type="match status" value="1"/>
</dbReference>
<reference evidence="1" key="1">
    <citation type="journal article" date="2013" name="Lancet">
        <title>First case of E anophelis outbreak in an intensive-care unit.</title>
        <authorList>
            <person name="Teo J."/>
            <person name="Tan S.Y."/>
            <person name="Tay M."/>
            <person name="Ding Y."/>
            <person name="Kjelleberg S."/>
            <person name="Givskov M."/>
            <person name="Lin R.T."/>
            <person name="Yang L."/>
        </authorList>
    </citation>
    <scope>NUCLEOTIDE SEQUENCE [LARGE SCALE GENOMIC DNA]</scope>
    <source>
        <strain evidence="1">NUHP1</strain>
    </source>
</reference>
<evidence type="ECO:0000313" key="1">
    <source>
        <dbReference type="EMBL" id="AIL44309.1"/>
    </source>
</evidence>
<dbReference type="GO" id="GO:0008704">
    <property type="term" value="F:5-carboxymethyl-2-hydroxymuconate delta-isomerase activity"/>
    <property type="evidence" value="ECO:0007669"/>
    <property type="project" value="InterPro"/>
</dbReference>
<dbReference type="PANTHER" id="PTHR37950:SF1">
    <property type="entry name" value="4-HYDROXYPHENYLACETATE CATABOLISM PROTEIN"/>
    <property type="match status" value="1"/>
</dbReference>
<dbReference type="HOGENOM" id="CLU_139188_2_0_10"/>
<dbReference type="InterPro" id="IPR014347">
    <property type="entry name" value="Tautomerase/MIF_sf"/>
</dbReference>
<reference evidence="1" key="2">
    <citation type="journal article" date="2015" name="Genome Biol. Evol.">
        <title>Complete Genome Sequence and Transcriptomic Analysis of the Novel Pathogen Elizabethkingia anophelis in Response to Oxidative Stress.</title>
        <authorList>
            <person name="Li Y."/>
            <person name="Liu Y."/>
            <person name="Chew S.C."/>
            <person name="Tay M."/>
            <person name="Salido M.M."/>
            <person name="Teo J."/>
            <person name="Lauro F.M."/>
            <person name="Givskov M."/>
            <person name="Yang L."/>
        </authorList>
    </citation>
    <scope>NUCLEOTIDE SEQUENCE</scope>
    <source>
        <strain evidence="1">NUHP1</strain>
    </source>
</reference>
<dbReference type="RefSeq" id="WP_024564643.1">
    <property type="nucleotide sequence ID" value="NZ_CP007547.1"/>
</dbReference>
<dbReference type="Pfam" id="PF02962">
    <property type="entry name" value="CHMI"/>
    <property type="match status" value="1"/>
</dbReference>
<dbReference type="AlphaFoldDB" id="A0A077EDM2"/>
<gene>
    <name evidence="1" type="ORF">BD94_0534</name>
</gene>
<dbReference type="InterPro" id="IPR004220">
    <property type="entry name" value="5-COMe_2-OHmuconate_Isoase"/>
</dbReference>
<dbReference type="STRING" id="1338011.BD94_0534"/>
<evidence type="ECO:0008006" key="3">
    <source>
        <dbReference type="Google" id="ProtNLM"/>
    </source>
</evidence>
<protein>
    <recommendedName>
        <fullName evidence="3">5-carboxymethyl-2-hydroxymuconate delta-isomerase</fullName>
    </recommendedName>
</protein>
<organism evidence="1 2">
    <name type="scientific">Elizabethkingia anophelis NUHP1</name>
    <dbReference type="NCBI Taxonomy" id="1338011"/>
    <lineage>
        <taxon>Bacteria</taxon>
        <taxon>Pseudomonadati</taxon>
        <taxon>Bacteroidota</taxon>
        <taxon>Flavobacteriia</taxon>
        <taxon>Flavobacteriales</taxon>
        <taxon>Weeksellaceae</taxon>
        <taxon>Elizabethkingia</taxon>
    </lineage>
</organism>
<dbReference type="Gene3D" id="3.30.429.10">
    <property type="entry name" value="Macrophage Migration Inhibitory Factor"/>
    <property type="match status" value="1"/>
</dbReference>
<dbReference type="SUPFAM" id="SSF55331">
    <property type="entry name" value="Tautomerase/MIF"/>
    <property type="match status" value="1"/>
</dbReference>
<dbReference type="eggNOG" id="COG3232">
    <property type="taxonomic scope" value="Bacteria"/>
</dbReference>
<accession>A0A077EDM2</accession>
<dbReference type="Proteomes" id="UP000028933">
    <property type="component" value="Chromosome"/>
</dbReference>
<sequence length="127" mass="14533">MPNFIIDCSQDIIQQVAPDKIMNAVYETAEATGLFAANDIKVRIRPFQYYKLAESKKNFIHIFGYIMEGRTTEQKASLSKQIITKLAVLLPDISFLSISINDFETATYCNKSLINPENTNHNRHFEL</sequence>
<dbReference type="CDD" id="cd00580">
    <property type="entry name" value="CHMI"/>
    <property type="match status" value="1"/>
</dbReference>